<dbReference type="GO" id="GO:0016787">
    <property type="term" value="F:hydrolase activity"/>
    <property type="evidence" value="ECO:0007669"/>
    <property type="project" value="UniProtKB-KW"/>
</dbReference>
<organism evidence="4">
    <name type="scientific">marine metagenome</name>
    <dbReference type="NCBI Taxonomy" id="408172"/>
    <lineage>
        <taxon>unclassified sequences</taxon>
        <taxon>metagenomes</taxon>
        <taxon>ecological metagenomes</taxon>
    </lineage>
</organism>
<dbReference type="InterPro" id="IPR020422">
    <property type="entry name" value="TYR_PHOSPHATASE_DUAL_dom"/>
</dbReference>
<dbReference type="PANTHER" id="PTHR23339">
    <property type="entry name" value="TYROSINE SPECIFIC PROTEIN PHOSPHATASE AND DUAL SPECIFICITY PROTEIN PHOSPHATASE"/>
    <property type="match status" value="1"/>
</dbReference>
<sequence length="121" mass="12994">MEALRAAGVGALVSLTEMPLDAELTLEAGLQHLHLPVPDMQAPSMGEIRQFIAFVDQASQSGLATAVHCRAGLGRTGTMIACYLVHEGHPWAEALAQVRVHRPGSVETESQEHAVREFARS</sequence>
<feature type="domain" description="Tyrosine-protein phosphatase" evidence="2">
    <location>
        <begin position="1"/>
        <end position="121"/>
    </location>
</feature>
<feature type="domain" description="Tyrosine specific protein phosphatases" evidence="3">
    <location>
        <begin position="49"/>
        <end position="113"/>
    </location>
</feature>
<dbReference type="Gene3D" id="3.90.190.10">
    <property type="entry name" value="Protein tyrosine phosphatase superfamily"/>
    <property type="match status" value="1"/>
</dbReference>
<dbReference type="Pfam" id="PF22785">
    <property type="entry name" value="Tc-R-P"/>
    <property type="match status" value="1"/>
</dbReference>
<dbReference type="InterPro" id="IPR050561">
    <property type="entry name" value="PTP"/>
</dbReference>
<dbReference type="InterPro" id="IPR029021">
    <property type="entry name" value="Prot-tyrosine_phosphatase-like"/>
</dbReference>
<name>A0A382JFQ7_9ZZZZ</name>
<dbReference type="InterPro" id="IPR000387">
    <property type="entry name" value="Tyr_Pase_dom"/>
</dbReference>
<dbReference type="InterPro" id="IPR003595">
    <property type="entry name" value="Tyr_Pase_cat"/>
</dbReference>
<dbReference type="SUPFAM" id="SSF52799">
    <property type="entry name" value="(Phosphotyrosine protein) phosphatases II"/>
    <property type="match status" value="1"/>
</dbReference>
<dbReference type="AlphaFoldDB" id="A0A382JFQ7"/>
<dbReference type="InterPro" id="IPR016130">
    <property type="entry name" value="Tyr_Pase_AS"/>
</dbReference>
<dbReference type="SMART" id="SM00195">
    <property type="entry name" value="DSPc"/>
    <property type="match status" value="1"/>
</dbReference>
<dbReference type="PROSITE" id="PS00383">
    <property type="entry name" value="TYR_PHOSPHATASE_1"/>
    <property type="match status" value="1"/>
</dbReference>
<accession>A0A382JFQ7</accession>
<evidence type="ECO:0000256" key="1">
    <source>
        <dbReference type="ARBA" id="ARBA00022801"/>
    </source>
</evidence>
<proteinExistence type="predicted"/>
<dbReference type="EMBL" id="UINC01073646">
    <property type="protein sequence ID" value="SVC10192.1"/>
    <property type="molecule type" value="Genomic_DNA"/>
</dbReference>
<evidence type="ECO:0000313" key="4">
    <source>
        <dbReference type="EMBL" id="SVC10192.1"/>
    </source>
</evidence>
<dbReference type="PROSITE" id="PS50056">
    <property type="entry name" value="TYR_PHOSPHATASE_2"/>
    <property type="match status" value="1"/>
</dbReference>
<protein>
    <submittedName>
        <fullName evidence="4">Uncharacterized protein</fullName>
    </submittedName>
</protein>
<dbReference type="FunFam" id="3.90.190.10:FF:000157">
    <property type="entry name" value="Protein-tyrosine phosphatase"/>
    <property type="match status" value="1"/>
</dbReference>
<reference evidence="4" key="1">
    <citation type="submission" date="2018-05" db="EMBL/GenBank/DDBJ databases">
        <authorList>
            <person name="Lanie J.A."/>
            <person name="Ng W.-L."/>
            <person name="Kazmierczak K.M."/>
            <person name="Andrzejewski T.M."/>
            <person name="Davidsen T.M."/>
            <person name="Wayne K.J."/>
            <person name="Tettelin H."/>
            <person name="Glass J.I."/>
            <person name="Rusch D."/>
            <person name="Podicherti R."/>
            <person name="Tsui H.-C.T."/>
            <person name="Winkler M.E."/>
        </authorList>
    </citation>
    <scope>NUCLEOTIDE SEQUENCE</scope>
</reference>
<evidence type="ECO:0000259" key="2">
    <source>
        <dbReference type="PROSITE" id="PS50054"/>
    </source>
</evidence>
<keyword evidence="1" id="KW-0378">Hydrolase</keyword>
<dbReference type="PROSITE" id="PS50054">
    <property type="entry name" value="TYR_PHOSPHATASE_DUAL"/>
    <property type="match status" value="1"/>
</dbReference>
<gene>
    <name evidence="4" type="ORF">METZ01_LOCUS263046</name>
</gene>
<dbReference type="SMART" id="SM00404">
    <property type="entry name" value="PTPc_motif"/>
    <property type="match status" value="1"/>
</dbReference>
<evidence type="ECO:0000259" key="3">
    <source>
        <dbReference type="PROSITE" id="PS50056"/>
    </source>
</evidence>